<gene>
    <name evidence="1" type="ORF">CROQUDRAFT_104134</name>
</gene>
<dbReference type="Proteomes" id="UP000886653">
    <property type="component" value="Unassembled WGS sequence"/>
</dbReference>
<organism evidence="1 2">
    <name type="scientific">Cronartium quercuum f. sp. fusiforme G11</name>
    <dbReference type="NCBI Taxonomy" id="708437"/>
    <lineage>
        <taxon>Eukaryota</taxon>
        <taxon>Fungi</taxon>
        <taxon>Dikarya</taxon>
        <taxon>Basidiomycota</taxon>
        <taxon>Pucciniomycotina</taxon>
        <taxon>Pucciniomycetes</taxon>
        <taxon>Pucciniales</taxon>
        <taxon>Coleosporiaceae</taxon>
        <taxon>Cronartium</taxon>
    </lineage>
</organism>
<comment type="caution">
    <text evidence="1">The sequence shown here is derived from an EMBL/GenBank/DDBJ whole genome shotgun (WGS) entry which is preliminary data.</text>
</comment>
<sequence length="197" mass="21724">MSLYNTGEMIQFTNSNLSHSSSLGVVRAQKSLSVAVSIVENEDQIKSLNLLQSMAHRSFLNRNKTLDTIVEQSIGVSDRFGRSRSPPLDASICVFQVTIAVSLWAYCGSHINYDKSDPKSNTMSSFGPTGFILHTTTVALTTANAFSPFDFEGVRAPVRVVLSMRELIEVCRQLTSDYSRRLSCCGPRSFTRGRVSV</sequence>
<dbReference type="EMBL" id="MU167217">
    <property type="protein sequence ID" value="KAG0150748.1"/>
    <property type="molecule type" value="Genomic_DNA"/>
</dbReference>
<dbReference type="AlphaFoldDB" id="A0A9P6NRA0"/>
<protein>
    <submittedName>
        <fullName evidence="1">Uncharacterized protein</fullName>
    </submittedName>
</protein>
<evidence type="ECO:0000313" key="1">
    <source>
        <dbReference type="EMBL" id="KAG0150748.1"/>
    </source>
</evidence>
<proteinExistence type="predicted"/>
<keyword evidence="2" id="KW-1185">Reference proteome</keyword>
<reference evidence="1" key="1">
    <citation type="submission" date="2013-11" db="EMBL/GenBank/DDBJ databases">
        <title>Genome sequence of the fusiform rust pathogen reveals effectors for host alternation and coevolution with pine.</title>
        <authorList>
            <consortium name="DOE Joint Genome Institute"/>
            <person name="Smith K."/>
            <person name="Pendleton A."/>
            <person name="Kubisiak T."/>
            <person name="Anderson C."/>
            <person name="Salamov A."/>
            <person name="Aerts A."/>
            <person name="Riley R."/>
            <person name="Clum A."/>
            <person name="Lindquist E."/>
            <person name="Ence D."/>
            <person name="Campbell M."/>
            <person name="Kronenberg Z."/>
            <person name="Feau N."/>
            <person name="Dhillon B."/>
            <person name="Hamelin R."/>
            <person name="Burleigh J."/>
            <person name="Smith J."/>
            <person name="Yandell M."/>
            <person name="Nelson C."/>
            <person name="Grigoriev I."/>
            <person name="Davis J."/>
        </authorList>
    </citation>
    <scope>NUCLEOTIDE SEQUENCE</scope>
    <source>
        <strain evidence="1">G11</strain>
    </source>
</reference>
<evidence type="ECO:0000313" key="2">
    <source>
        <dbReference type="Proteomes" id="UP000886653"/>
    </source>
</evidence>
<accession>A0A9P6NRA0</accession>
<name>A0A9P6NRA0_9BASI</name>